<keyword evidence="3" id="KW-1185">Reference proteome</keyword>
<dbReference type="Gene3D" id="3.40.50.150">
    <property type="entry name" value="Vaccinia Virus protein VP39"/>
    <property type="match status" value="1"/>
</dbReference>
<organism evidence="2 3">
    <name type="scientific">Hymenobacter properus</name>
    <dbReference type="NCBI Taxonomy" id="2791026"/>
    <lineage>
        <taxon>Bacteria</taxon>
        <taxon>Pseudomonadati</taxon>
        <taxon>Bacteroidota</taxon>
        <taxon>Cytophagia</taxon>
        <taxon>Cytophagales</taxon>
        <taxon>Hymenobacteraceae</taxon>
        <taxon>Hymenobacter</taxon>
    </lineage>
</organism>
<evidence type="ECO:0000313" key="2">
    <source>
        <dbReference type="EMBL" id="MBF9143877.1"/>
    </source>
</evidence>
<comment type="caution">
    <text evidence="2">The sequence shown here is derived from an EMBL/GenBank/DDBJ whole genome shotgun (WGS) entry which is preliminary data.</text>
</comment>
<dbReference type="EMBL" id="JADQDP010000005">
    <property type="protein sequence ID" value="MBF9143877.1"/>
    <property type="molecule type" value="Genomic_DNA"/>
</dbReference>
<name>A0A931FKE7_9BACT</name>
<dbReference type="Proteomes" id="UP000645610">
    <property type="component" value="Unassembled WGS sequence"/>
</dbReference>
<proteinExistence type="predicted"/>
<reference evidence="2 3" key="1">
    <citation type="submission" date="2020-11" db="EMBL/GenBank/DDBJ databases">
        <authorList>
            <person name="Kim M.K."/>
        </authorList>
    </citation>
    <scope>NUCLEOTIDE SEQUENCE [LARGE SCALE GENOMIC DNA]</scope>
    <source>
        <strain evidence="2 3">BT439</strain>
    </source>
</reference>
<evidence type="ECO:0008006" key="4">
    <source>
        <dbReference type="Google" id="ProtNLM"/>
    </source>
</evidence>
<feature type="coiled-coil region" evidence="1">
    <location>
        <begin position="49"/>
        <end position="76"/>
    </location>
</feature>
<sequence>MPAGEIAADLAKLEQDLTLREQLSFAARAEALDFLDLHVIERLANLDPALGITADLRLLQQRAERLKQQLEAVDTALFQQLRAGIRSGNYRGPAFRALAEQYVGFTNAGSQPPVLPVGYDLLDDFTNGLFPLRELPVETAAPEPEMVYYQKTPARVIFELAEKAMFGSEDVFVDVGAGLGHVPLLVNLLGGVQARGIEIEPAYVAIATGWAADLELSDVSFIQADARYADYSGGTVFFLYTPFKGRMLAEVLERLRVEAQRRCITLFTYGPCTLQVAREPWLQGVGTPEINADRLAQFHS</sequence>
<evidence type="ECO:0000313" key="3">
    <source>
        <dbReference type="Proteomes" id="UP000645610"/>
    </source>
</evidence>
<dbReference type="CDD" id="cd02440">
    <property type="entry name" value="AdoMet_MTases"/>
    <property type="match status" value="1"/>
</dbReference>
<evidence type="ECO:0000256" key="1">
    <source>
        <dbReference type="SAM" id="Coils"/>
    </source>
</evidence>
<dbReference type="SUPFAM" id="SSF53335">
    <property type="entry name" value="S-adenosyl-L-methionine-dependent methyltransferases"/>
    <property type="match status" value="1"/>
</dbReference>
<dbReference type="AlphaFoldDB" id="A0A931FKE7"/>
<dbReference type="RefSeq" id="WP_196288238.1">
    <property type="nucleotide sequence ID" value="NZ_JADQDP010000005.1"/>
</dbReference>
<dbReference type="InterPro" id="IPR029063">
    <property type="entry name" value="SAM-dependent_MTases_sf"/>
</dbReference>
<protein>
    <recommendedName>
        <fullName evidence="4">DOT1 domain-containing protein</fullName>
    </recommendedName>
</protein>
<accession>A0A931FKE7</accession>
<gene>
    <name evidence="2" type="ORF">I2I01_19680</name>
</gene>
<keyword evidence="1" id="KW-0175">Coiled coil</keyword>